<gene>
    <name evidence="1" type="ORF">L3Q82_022748</name>
</gene>
<sequence length="122" mass="13040">MLPRAARGVGQEMGLKVLVNVGPLGDSTAQRASLLLGASIGVSWNREDGPSRVTALATLILLICMIVITYALAKLLMLSELGPLTQRPWLLSLICWTCVSSLGVMLPWRLLGEGGVQLNKQS</sequence>
<evidence type="ECO:0000313" key="2">
    <source>
        <dbReference type="Proteomes" id="UP000831701"/>
    </source>
</evidence>
<evidence type="ECO:0000313" key="1">
    <source>
        <dbReference type="EMBL" id="KAI3372241.1"/>
    </source>
</evidence>
<organism evidence="1 2">
    <name type="scientific">Scortum barcoo</name>
    <name type="common">barcoo grunter</name>
    <dbReference type="NCBI Taxonomy" id="214431"/>
    <lineage>
        <taxon>Eukaryota</taxon>
        <taxon>Metazoa</taxon>
        <taxon>Chordata</taxon>
        <taxon>Craniata</taxon>
        <taxon>Vertebrata</taxon>
        <taxon>Euteleostomi</taxon>
        <taxon>Actinopterygii</taxon>
        <taxon>Neopterygii</taxon>
        <taxon>Teleostei</taxon>
        <taxon>Neoteleostei</taxon>
        <taxon>Acanthomorphata</taxon>
        <taxon>Eupercaria</taxon>
        <taxon>Centrarchiformes</taxon>
        <taxon>Terapontoidei</taxon>
        <taxon>Terapontidae</taxon>
        <taxon>Scortum</taxon>
    </lineage>
</organism>
<comment type="caution">
    <text evidence="1">The sequence shown here is derived from an EMBL/GenBank/DDBJ whole genome shotgun (WGS) entry which is preliminary data.</text>
</comment>
<proteinExistence type="predicted"/>
<keyword evidence="2" id="KW-1185">Reference proteome</keyword>
<dbReference type="Proteomes" id="UP000831701">
    <property type="component" value="Chromosome 5"/>
</dbReference>
<name>A0ACB8WWY9_9TELE</name>
<accession>A0ACB8WWY9</accession>
<protein>
    <submittedName>
        <fullName evidence="1">Uncharacterized protein</fullName>
    </submittedName>
</protein>
<dbReference type="EMBL" id="CM041535">
    <property type="protein sequence ID" value="KAI3372241.1"/>
    <property type="molecule type" value="Genomic_DNA"/>
</dbReference>
<reference evidence="1" key="1">
    <citation type="submission" date="2022-04" db="EMBL/GenBank/DDBJ databases">
        <title>Jade perch genome.</title>
        <authorList>
            <person name="Chao B."/>
        </authorList>
    </citation>
    <scope>NUCLEOTIDE SEQUENCE</scope>
    <source>
        <strain evidence="1">CB-2022</strain>
    </source>
</reference>